<evidence type="ECO:0008006" key="3">
    <source>
        <dbReference type="Google" id="ProtNLM"/>
    </source>
</evidence>
<dbReference type="Pfam" id="PF02330">
    <property type="entry name" value="MAM33"/>
    <property type="match status" value="1"/>
</dbReference>
<dbReference type="RefSeq" id="XP_062876837.1">
    <property type="nucleotide sequence ID" value="XM_063020767.1"/>
</dbReference>
<dbReference type="KEGG" id="asau:88172793"/>
<protein>
    <recommendedName>
        <fullName evidence="3">Mitochondrial acidic protein MAM33</fullName>
    </recommendedName>
</protein>
<sequence>MFKLAQRSLARQSLVQVARKATVPIVARTLTTTPILRNTAKQVLDVVKSEYKIAVAEDNELDPSQVEYLKQSKFQTIEQPSTSNVQLYKELPNGEELRVFFDIDEVSDVSFPAPEAELEDGAAEAAFENEVDDFEASFANVKVLVSKPKSNDGLFFNLILQDSAEGFQVDYFNYKPNVSEFLAHVEKENTFLTNFEYQGPRFSNLDESLQITMESFLEEKGIDTELADFVFSYAEVKEENSYRQLLDDVAKYLEQ</sequence>
<dbReference type="GeneID" id="88172793"/>
<gene>
    <name evidence="1" type="ORF">PUMCH_001728</name>
</gene>
<dbReference type="Gene3D" id="3.10.280.10">
    <property type="entry name" value="Mitochondrial glycoprotein"/>
    <property type="match status" value="1"/>
</dbReference>
<dbReference type="EMBL" id="CP138895">
    <property type="protein sequence ID" value="WPK24454.1"/>
    <property type="molecule type" value="Genomic_DNA"/>
</dbReference>
<accession>A0AAX4H7I5</accession>
<name>A0AAX4H7I5_9ASCO</name>
<dbReference type="GO" id="GO:0042256">
    <property type="term" value="P:cytosolic ribosome assembly"/>
    <property type="evidence" value="ECO:0007669"/>
    <property type="project" value="TreeGrafter"/>
</dbReference>
<dbReference type="PANTHER" id="PTHR10826:SF1">
    <property type="entry name" value="COMPLEMENT COMPONENT 1 Q SUBCOMPONENT-BINDING PROTEIN, MITOCHONDRIAL"/>
    <property type="match status" value="1"/>
</dbReference>
<dbReference type="AlphaFoldDB" id="A0AAX4H7I5"/>
<reference evidence="1 2" key="1">
    <citation type="submission" date="2023-10" db="EMBL/GenBank/DDBJ databases">
        <title>Draft Genome Sequence of Candida saopaulonensis from a very Premature Infant with Sepsis.</title>
        <authorList>
            <person name="Ning Y."/>
            <person name="Dai R."/>
            <person name="Xiao M."/>
            <person name="Xu Y."/>
            <person name="Yan Q."/>
            <person name="Zhang L."/>
        </authorList>
    </citation>
    <scope>NUCLEOTIDE SEQUENCE [LARGE SCALE GENOMIC DNA]</scope>
    <source>
        <strain evidence="1 2">19XY460</strain>
    </source>
</reference>
<evidence type="ECO:0000313" key="1">
    <source>
        <dbReference type="EMBL" id="WPK24454.1"/>
    </source>
</evidence>
<dbReference type="InterPro" id="IPR003428">
    <property type="entry name" value="MAM33"/>
</dbReference>
<dbReference type="Proteomes" id="UP001338582">
    <property type="component" value="Chromosome 2"/>
</dbReference>
<evidence type="ECO:0000313" key="2">
    <source>
        <dbReference type="Proteomes" id="UP001338582"/>
    </source>
</evidence>
<dbReference type="PANTHER" id="PTHR10826">
    <property type="entry name" value="COMPLEMENT COMPONENT 1"/>
    <property type="match status" value="1"/>
</dbReference>
<proteinExistence type="predicted"/>
<keyword evidence="2" id="KW-1185">Reference proteome</keyword>
<organism evidence="1 2">
    <name type="scientific">Australozyma saopauloensis</name>
    <dbReference type="NCBI Taxonomy" id="291208"/>
    <lineage>
        <taxon>Eukaryota</taxon>
        <taxon>Fungi</taxon>
        <taxon>Dikarya</taxon>
        <taxon>Ascomycota</taxon>
        <taxon>Saccharomycotina</taxon>
        <taxon>Pichiomycetes</taxon>
        <taxon>Metschnikowiaceae</taxon>
        <taxon>Australozyma</taxon>
    </lineage>
</organism>
<dbReference type="SUPFAM" id="SSF54529">
    <property type="entry name" value="Mitochondrial glycoprotein MAM33-like"/>
    <property type="match status" value="1"/>
</dbReference>
<dbReference type="GO" id="GO:0005759">
    <property type="term" value="C:mitochondrial matrix"/>
    <property type="evidence" value="ECO:0007669"/>
    <property type="project" value="InterPro"/>
</dbReference>
<dbReference type="InterPro" id="IPR036561">
    <property type="entry name" value="MAM33_sf"/>
</dbReference>